<dbReference type="Gene3D" id="3.40.50.980">
    <property type="match status" value="2"/>
</dbReference>
<dbReference type="Gene3D" id="1.10.1200.10">
    <property type="entry name" value="ACP-like"/>
    <property type="match status" value="2"/>
</dbReference>
<evidence type="ECO:0000256" key="4">
    <source>
        <dbReference type="ARBA" id="ARBA00006432"/>
    </source>
</evidence>
<dbReference type="SUPFAM" id="SSF53901">
    <property type="entry name" value="Thiolase-like"/>
    <property type="match status" value="1"/>
</dbReference>
<feature type="domain" description="Carrier" evidence="13">
    <location>
        <begin position="941"/>
        <end position="1015"/>
    </location>
</feature>
<dbReference type="InterPro" id="IPR016036">
    <property type="entry name" value="Malonyl_transacylase_ACP-bd"/>
</dbReference>
<dbReference type="PROSITE" id="PS52004">
    <property type="entry name" value="KS3_2"/>
    <property type="match status" value="1"/>
</dbReference>
<dbReference type="InterPro" id="IPR020845">
    <property type="entry name" value="AMP-binding_CS"/>
</dbReference>
<comment type="cofactor">
    <cofactor evidence="1">
        <name>pantetheine 4'-phosphate</name>
        <dbReference type="ChEBI" id="CHEBI:47942"/>
    </cofactor>
</comment>
<reference evidence="15 16" key="1">
    <citation type="submission" date="2018-07" db="EMBL/GenBank/DDBJ databases">
        <title>Genomic Encyclopedia of Type Strains, Phase III (KMG-III): the genomes of soil and plant-associated and newly described type strains.</title>
        <authorList>
            <person name="Whitman W."/>
        </authorList>
    </citation>
    <scope>NUCLEOTIDE SEQUENCE [LARGE SCALE GENOMIC DNA]</scope>
    <source>
        <strain evidence="15 16">CECT 7287</strain>
    </source>
</reference>
<feature type="compositionally biased region" description="Basic and acidic residues" evidence="12">
    <location>
        <begin position="1994"/>
        <end position="2006"/>
    </location>
</feature>
<evidence type="ECO:0000256" key="1">
    <source>
        <dbReference type="ARBA" id="ARBA00001957"/>
    </source>
</evidence>
<dbReference type="InterPro" id="IPR020806">
    <property type="entry name" value="PKS_PP-bd"/>
</dbReference>
<dbReference type="Gene3D" id="3.30.300.30">
    <property type="match status" value="1"/>
</dbReference>
<dbReference type="CDD" id="cd19535">
    <property type="entry name" value="Cyc_NRPS"/>
    <property type="match status" value="2"/>
</dbReference>
<keyword evidence="6" id="KW-0597">Phosphoprotein</keyword>
<dbReference type="SUPFAM" id="SSF55048">
    <property type="entry name" value="Probable ACP-binding domain of malonyl-CoA ACP transacylase"/>
    <property type="match status" value="1"/>
</dbReference>
<comment type="similarity">
    <text evidence="4">Belongs to the ATP-dependent AMP-binding enzyme family.</text>
</comment>
<dbReference type="GO" id="GO:0071770">
    <property type="term" value="P:DIM/DIP cell wall layer assembly"/>
    <property type="evidence" value="ECO:0007669"/>
    <property type="project" value="TreeGrafter"/>
</dbReference>
<dbReference type="Pfam" id="PF00501">
    <property type="entry name" value="AMP-binding"/>
    <property type="match status" value="1"/>
</dbReference>
<evidence type="ECO:0000256" key="5">
    <source>
        <dbReference type="ARBA" id="ARBA00022450"/>
    </source>
</evidence>
<keyword evidence="5" id="KW-0596">Phosphopantetheine</keyword>
<evidence type="ECO:0000256" key="7">
    <source>
        <dbReference type="ARBA" id="ARBA00022598"/>
    </source>
</evidence>
<dbReference type="GO" id="GO:0017000">
    <property type="term" value="P:antibiotic biosynthetic process"/>
    <property type="evidence" value="ECO:0007669"/>
    <property type="project" value="UniProtKB-KW"/>
</dbReference>
<dbReference type="Gene3D" id="3.30.70.3290">
    <property type="match status" value="1"/>
</dbReference>
<dbReference type="Pfam" id="PF00109">
    <property type="entry name" value="ketoacyl-synt"/>
    <property type="match status" value="1"/>
</dbReference>
<dbReference type="InterPro" id="IPR006162">
    <property type="entry name" value="Ppantetheine_attach_site"/>
</dbReference>
<dbReference type="InterPro" id="IPR020841">
    <property type="entry name" value="PKS_Beta-ketoAc_synthase_dom"/>
</dbReference>
<dbReference type="InterPro" id="IPR000873">
    <property type="entry name" value="AMP-dep_synth/lig_dom"/>
</dbReference>
<feature type="domain" description="Carrier" evidence="13">
    <location>
        <begin position="2017"/>
        <end position="2092"/>
    </location>
</feature>
<dbReference type="Gene3D" id="3.30.559.10">
    <property type="entry name" value="Chloramphenicol acetyltransferase-like domain"/>
    <property type="match status" value="2"/>
</dbReference>
<dbReference type="Proteomes" id="UP000256977">
    <property type="component" value="Unassembled WGS sequence"/>
</dbReference>
<dbReference type="InterPro" id="IPR016039">
    <property type="entry name" value="Thiolase-like"/>
</dbReference>
<dbReference type="InterPro" id="IPR050091">
    <property type="entry name" value="PKS_NRPS_Biosynth_Enz"/>
</dbReference>
<dbReference type="SUPFAM" id="SSF47336">
    <property type="entry name" value="ACP-like"/>
    <property type="match status" value="2"/>
</dbReference>
<dbReference type="Pfam" id="PF16197">
    <property type="entry name" value="KAsynt_C_assoc"/>
    <property type="match status" value="1"/>
</dbReference>
<gene>
    <name evidence="15" type="ORF">DFP98_10441</name>
</gene>
<dbReference type="Pfam" id="PF00698">
    <property type="entry name" value="Acyl_transf_1"/>
    <property type="match status" value="1"/>
</dbReference>
<dbReference type="SUPFAM" id="SSF52151">
    <property type="entry name" value="FabD/lysophospholipase-like"/>
    <property type="match status" value="1"/>
</dbReference>
<dbReference type="EMBL" id="QRDZ01000004">
    <property type="protein sequence ID" value="RED85336.1"/>
    <property type="molecule type" value="Genomic_DNA"/>
</dbReference>
<dbReference type="InterPro" id="IPR009081">
    <property type="entry name" value="PP-bd_ACP"/>
</dbReference>
<comment type="caution">
    <text evidence="15">The sequence shown here is derived from an EMBL/GenBank/DDBJ whole genome shotgun (WGS) entry which is preliminary data.</text>
</comment>
<dbReference type="PROSITE" id="PS00012">
    <property type="entry name" value="PHOSPHOPANTETHEINE"/>
    <property type="match status" value="1"/>
</dbReference>
<dbReference type="InterPro" id="IPR032821">
    <property type="entry name" value="PKS_assoc"/>
</dbReference>
<name>A0A3D9KHG6_9BACL</name>
<keyword evidence="9" id="KW-0045">Antibiotic biosynthesis</keyword>
<dbReference type="Pfam" id="PF00550">
    <property type="entry name" value="PP-binding"/>
    <property type="match status" value="2"/>
</dbReference>
<protein>
    <submittedName>
        <fullName evidence="15">Yersiniabactin nonribosomal peptide synthetase</fullName>
    </submittedName>
</protein>
<dbReference type="Gene3D" id="3.30.559.30">
    <property type="entry name" value="Nonribosomal peptide synthetase, condensation domain"/>
    <property type="match status" value="2"/>
</dbReference>
<dbReference type="Gene3D" id="3.40.47.10">
    <property type="match status" value="1"/>
</dbReference>
<dbReference type="NCBIfam" id="TIGR01733">
    <property type="entry name" value="AA-adenyl-dom"/>
    <property type="match status" value="1"/>
</dbReference>
<dbReference type="InterPro" id="IPR014031">
    <property type="entry name" value="Ketoacyl_synth_C"/>
</dbReference>
<dbReference type="InterPro" id="IPR014043">
    <property type="entry name" value="Acyl_transferase_dom"/>
</dbReference>
<keyword evidence="16" id="KW-1185">Reference proteome</keyword>
<dbReference type="Gene3D" id="1.10.10.1830">
    <property type="entry name" value="Non-ribosomal peptide synthase, adenylation domain"/>
    <property type="match status" value="1"/>
</dbReference>
<evidence type="ECO:0000259" key="14">
    <source>
        <dbReference type="PROSITE" id="PS52004"/>
    </source>
</evidence>
<dbReference type="SUPFAM" id="SSF52777">
    <property type="entry name" value="CoA-dependent acyltransferases"/>
    <property type="match status" value="4"/>
</dbReference>
<dbReference type="InterPro" id="IPR036736">
    <property type="entry name" value="ACP-like_sf"/>
</dbReference>
<feature type="domain" description="Ketosynthase family 3 (KS3)" evidence="14">
    <location>
        <begin position="37"/>
        <end position="460"/>
    </location>
</feature>
<evidence type="ECO:0000256" key="6">
    <source>
        <dbReference type="ARBA" id="ARBA00022553"/>
    </source>
</evidence>
<dbReference type="GO" id="GO:0031177">
    <property type="term" value="F:phosphopantetheine binding"/>
    <property type="evidence" value="ECO:0007669"/>
    <property type="project" value="InterPro"/>
</dbReference>
<keyword evidence="8" id="KW-0808">Transferase</keyword>
<feature type="region of interest" description="Disordered" evidence="12">
    <location>
        <begin position="2093"/>
        <end position="2120"/>
    </location>
</feature>
<dbReference type="GO" id="GO:0005886">
    <property type="term" value="C:plasma membrane"/>
    <property type="evidence" value="ECO:0007669"/>
    <property type="project" value="TreeGrafter"/>
</dbReference>
<evidence type="ECO:0000256" key="11">
    <source>
        <dbReference type="ARBA" id="ARBA00029443"/>
    </source>
</evidence>
<dbReference type="InterPro" id="IPR014030">
    <property type="entry name" value="Ketoacyl_synth_N"/>
</dbReference>
<dbReference type="InterPro" id="IPR001242">
    <property type="entry name" value="Condensation_dom"/>
</dbReference>
<dbReference type="GO" id="GO:0006633">
    <property type="term" value="P:fatty acid biosynthetic process"/>
    <property type="evidence" value="ECO:0007669"/>
    <property type="project" value="TreeGrafter"/>
</dbReference>
<dbReference type="FunFam" id="3.30.559.10:FF:000023">
    <property type="entry name" value="Non-ribosomal peptide synthetase"/>
    <property type="match status" value="2"/>
</dbReference>
<dbReference type="SMART" id="SM00825">
    <property type="entry name" value="PKS_KS"/>
    <property type="match status" value="1"/>
</dbReference>
<dbReference type="GO" id="GO:0016874">
    <property type="term" value="F:ligase activity"/>
    <property type="evidence" value="ECO:0007669"/>
    <property type="project" value="UniProtKB-KW"/>
</dbReference>
<comment type="similarity">
    <text evidence="11">In the C-terminal section; belongs to the NRP synthetase family.</text>
</comment>
<evidence type="ECO:0000256" key="3">
    <source>
        <dbReference type="ARBA" id="ARBA00004789"/>
    </source>
</evidence>
<dbReference type="PROSITE" id="PS50075">
    <property type="entry name" value="CARRIER"/>
    <property type="match status" value="2"/>
</dbReference>
<dbReference type="Pfam" id="PF00668">
    <property type="entry name" value="Condensation"/>
    <property type="match status" value="2"/>
</dbReference>
<dbReference type="Pfam" id="PF18563">
    <property type="entry name" value="TubC_N"/>
    <property type="match status" value="1"/>
</dbReference>
<keyword evidence="7" id="KW-0436">Ligase</keyword>
<accession>A0A3D9KHG6</accession>
<evidence type="ECO:0000313" key="16">
    <source>
        <dbReference type="Proteomes" id="UP000256977"/>
    </source>
</evidence>
<comment type="function">
    <text evidence="2">Involved in some intermediate steps for the synthesis of the antibiotic polyketide bacillaene which is involved in secondary metabolism.</text>
</comment>
<dbReference type="InterPro" id="IPR044894">
    <property type="entry name" value="TubC_N_sf"/>
</dbReference>
<evidence type="ECO:0000313" key="15">
    <source>
        <dbReference type="EMBL" id="RED85336.1"/>
    </source>
</evidence>
<dbReference type="InterPro" id="IPR016035">
    <property type="entry name" value="Acyl_Trfase/lysoPLipase"/>
</dbReference>
<dbReference type="PANTHER" id="PTHR43775:SF37">
    <property type="entry name" value="SI:DKEY-61P9.11"/>
    <property type="match status" value="1"/>
</dbReference>
<evidence type="ECO:0000256" key="2">
    <source>
        <dbReference type="ARBA" id="ARBA00003299"/>
    </source>
</evidence>
<dbReference type="FunFam" id="3.30.559.30:FF:000006">
    <property type="entry name" value="Yersiniabactin polyketide/non-ribosomal peptide synthetase"/>
    <property type="match status" value="1"/>
</dbReference>
<dbReference type="Gene3D" id="2.30.38.10">
    <property type="entry name" value="Luciferase, Domain 3"/>
    <property type="match status" value="1"/>
</dbReference>
<dbReference type="InterPro" id="IPR001227">
    <property type="entry name" value="Ac_transferase_dom_sf"/>
</dbReference>
<dbReference type="SUPFAM" id="SSF56801">
    <property type="entry name" value="Acetyl-CoA synthetase-like"/>
    <property type="match status" value="1"/>
</dbReference>
<evidence type="ECO:0000259" key="13">
    <source>
        <dbReference type="PROSITE" id="PS50075"/>
    </source>
</evidence>
<dbReference type="GO" id="GO:0004312">
    <property type="term" value="F:fatty acid synthase activity"/>
    <property type="evidence" value="ECO:0007669"/>
    <property type="project" value="TreeGrafter"/>
</dbReference>
<evidence type="ECO:0000256" key="10">
    <source>
        <dbReference type="ARBA" id="ARBA00023268"/>
    </source>
</evidence>
<dbReference type="InterPro" id="IPR041464">
    <property type="entry name" value="TubC_N"/>
</dbReference>
<dbReference type="InterPro" id="IPR023213">
    <property type="entry name" value="CAT-like_dom_sf"/>
</dbReference>
<feature type="compositionally biased region" description="Basic and acidic residues" evidence="12">
    <location>
        <begin position="2111"/>
        <end position="2120"/>
    </location>
</feature>
<organism evidence="15 16">
    <name type="scientific">Cohnella phaseoli</name>
    <dbReference type="NCBI Taxonomy" id="456490"/>
    <lineage>
        <taxon>Bacteria</taxon>
        <taxon>Bacillati</taxon>
        <taxon>Bacillota</taxon>
        <taxon>Bacilli</taxon>
        <taxon>Bacillales</taxon>
        <taxon>Paenibacillaceae</taxon>
        <taxon>Cohnella</taxon>
    </lineage>
</organism>
<proteinExistence type="inferred from homology"/>
<dbReference type="Pfam" id="PF02801">
    <property type="entry name" value="Ketoacyl-synt_C"/>
    <property type="match status" value="1"/>
</dbReference>
<dbReference type="GO" id="GO:0005737">
    <property type="term" value="C:cytoplasm"/>
    <property type="evidence" value="ECO:0007669"/>
    <property type="project" value="TreeGrafter"/>
</dbReference>
<dbReference type="InterPro" id="IPR057737">
    <property type="entry name" value="Condensation_MtbB-like"/>
</dbReference>
<dbReference type="CDD" id="cd00833">
    <property type="entry name" value="PKS"/>
    <property type="match status" value="1"/>
</dbReference>
<dbReference type="InterPro" id="IPR010071">
    <property type="entry name" value="AA_adenyl_dom"/>
</dbReference>
<comment type="pathway">
    <text evidence="3">Antibiotic biosynthesis; bacillaene biosynthesis.</text>
</comment>
<evidence type="ECO:0000256" key="12">
    <source>
        <dbReference type="SAM" id="MobiDB-lite"/>
    </source>
</evidence>
<dbReference type="PANTHER" id="PTHR43775">
    <property type="entry name" value="FATTY ACID SYNTHASE"/>
    <property type="match status" value="1"/>
</dbReference>
<dbReference type="SMART" id="SM00827">
    <property type="entry name" value="PKS_AT"/>
    <property type="match status" value="1"/>
</dbReference>
<evidence type="ECO:0000256" key="9">
    <source>
        <dbReference type="ARBA" id="ARBA00023194"/>
    </source>
</evidence>
<dbReference type="Gene3D" id="3.40.366.10">
    <property type="entry name" value="Malonyl-Coenzyme A Acyl Carrier Protein, domain 2"/>
    <property type="match status" value="1"/>
</dbReference>
<feature type="region of interest" description="Disordered" evidence="12">
    <location>
        <begin position="1987"/>
        <end position="2023"/>
    </location>
</feature>
<dbReference type="FunFam" id="3.40.47.10:FF:000019">
    <property type="entry name" value="Polyketide synthase type I"/>
    <property type="match status" value="1"/>
</dbReference>
<dbReference type="SMART" id="SM00823">
    <property type="entry name" value="PKS_PP"/>
    <property type="match status" value="2"/>
</dbReference>
<dbReference type="InterPro" id="IPR045851">
    <property type="entry name" value="AMP-bd_C_sf"/>
</dbReference>
<keyword evidence="10" id="KW-0511">Multifunctional enzyme</keyword>
<dbReference type="PROSITE" id="PS00455">
    <property type="entry name" value="AMP_BINDING"/>
    <property type="match status" value="1"/>
</dbReference>
<sequence>MKRVPTELTDTGRVIKEALMEIRRLKRQLDEQRLIAREPVAVIGMACRFPGGITGPESFWKVLMEMRDMIGEVPAHRWQSRAASASADSPYLRKAGFLTEDIEAFDHRLFQFSPREAERTDPQQRLFLKVVWEALENSGYAPNTLKGSKTGIYAGISLPDYMYALHLDRQTSGTTEPNDVAGSGFSFLSGRAAYFFGFQGPGITVDTACSSSLVAVDQACKGLMAGDCEMAVAGGVNLMYSPQTTELLSALGILSSTCQMRSFDAGANGTVRGEGCGAVILKRLSAAVRDGDSIHAVIRGSGVNQDGLSSGLTAPYGPAQEALLADVWERCGLDSHDLGYIEAHGTATALGDPIELSALGNVVAKDRESRLYVGTVKANIGHLEAAAGIAGLIKAIMAVERGRIPGNPHFETPSPHIEWERLPLDVPKETIAWESGGKPRAAGVSSFGLSGTNAHVVVEQYRGERQDDREPGARDNGGKRWPFKFSSVTEDGLREQLAVFLEALERQGRDAAPGLPDLAYSQNISKADLKIRLVVWAGSREELAAAINRALAGTPHASVSRGVRDKKVVFLFTGQGSQYPAMFTELYRDNPIFREGMDRCSAVYREITGHDVMEIIASTGHDLNETRYTQPALFAVEYSLARMWMAYGVEPACMIGHSVGEYAAACIAGVFEPEDAMRLITARGELMHRLAERGKMAAVFAGRERVRRLLGSRTRVAVAAANTPGQTVVSGAAEEVDEVCRELNGEGVRTVPLQVSHAFHSPLMAPMLAEFKAIARTVKYNAPKKAIISSATGRPIDSEMASPSYWTWQIQEEVKFLDCIRSLDDVADYVFLEVGPSPVLTSMVEDICGGRTDCAASHIPQRDAAEQIERSFVHLYGRGVPVKWRALYAHANLRKIAVPNYRFSERRFGLDGPQEHSRPVEEKRSIVLAAASSGPLPLTPEERKAYIRQALIRELKLEEDELADERNLLLHGLNSIVAARLAAQWGNELGIRLNPGRLLGQCTIAQWADMLGEQTEQSAGAEPETAAAFRMRPEQRGEPFQLNEVQLAYWAGRNAELEWGGVGCYAYFEIDAGGLDPVRFKQALVALVRRHEMLRAEISADGMQRIMPDIELPLAVYRQEEIADLPAHLGLVRDEMSAQVLPLGRPMFDLRLTEMGEDSWRVHFGIDFLIADALSLHIFWSDLDRLYKGEPLPELKASFKDYLQYVSERKQSSQIRRDRAYWLGKAEGFPSAPELPVNLSQATLDRRKFVRRQQWLSPEAWHAFARAAAERRLTPSAALLALYAEVLSAWGGGGRFAVMLTVFNREAVHPQIHEVIGDFTQLALVDIRREQTTAGRNADSVQRQMQADLAHVGYSAIDFVKELNNRDGAQGRMYPVVFTSALGMEQLGGGSSTAFMNNLGWSVSSTPQVWLDHQVYAERDGVTLSWDTLDAVFQPGVVDAMFAKYVELVERAATEPGFWSETLTDLRTDSQRRVHRRVNCTDNAYTGELLHGHIQCRAYTDADRTAMICADHSYSYGQLMARADQVTELLQEQGVKPGDKVAIRMDKSFSQIAAVLGVVQAGAAYVPLACDQPVGRMLDIVRRAGISILLADRAEPAIGTEIAQFTAADWEGKQGIRQAVDLDPAELAYVIYTSGSTGTPKGVCIAHGAAMNTIIDVNSRLGVTADDRILGVSAYNFDLSVYDIFGVLSAGGTLVLPSEEERTDPKCWRRLSMQHGVTLWNSVPALLDLYTDYLLECGESAVDGGIRHILLSGDWIPLGLFEKAGKALPNAALTGMGGATEASIWSNFYPIRGIDPDWTSIPYGYPLANQAYYILDEFGRPCPDGVKGQLHIAGKGLADGYLNEEALTSKVFYRHAELNERLYSTGDYGRYMKDGAIEFLGRMDNQLKINGYRIEVGEIQAAFAKCGVAGDVIVVPVGERMESKKLVVYIKDDGATLPEPELKQLLRGYLPGYSIPERMIAVPAFPMTANGKIDRKALVRSFIDIDGQNPSKAASDRAEQPPERSSESPQELHSVFPEPPQELHPVLRTVREVLRMPELKPADRLGDLGVSSVDMIRLANRLEAEYADRPSVGEIIGHESVQELLDYYGERAGKASEPQETPESLPQPIEPEERREDTEAERLIERCRSLGIRLRAEDGRLTYKAAAGVMTPELQAELKSCKQQLLDYIRERGDEAEGAAWQSGSRAFRLTPIQLAYVLGRGADYELGGTSAHYYAEFECRHIDAYKLEQAVNEVVRRHDMLRTVIYENGTQEVLAHTPVFRVPVRQIGDRRELEAIRSEWSHHVYDLGEWPMFHVQISRLDDELSRLHFSFDCLIVDGWSAEMMFREIFKAYNGKPVYEPEFTFRDYIRQEAGWLERKNYHKASADYWERKLADTPPAPQLPFQTPLQNIAAPRFRRLKLVLTEAQTRILEERIRKHRFTPSAAVCTAYMKVLSHWSSRKDIALNLTLFNRLPLHPDVPHMLGDFTNIALISYEPEDGASFVQETERIQAQLWQAVENRTHDGIGLLRRLARDAPGKAVMPVVFTSLLFGESSAFEDDDFPPDMKEVFAISQTPQVVIDHQAYKRNGSMTLIWDYVEEAFRLAEIEAMFRAYTELIERLIADGDDWRREMAVSGEGYAGWREELKR</sequence>
<evidence type="ECO:0000256" key="8">
    <source>
        <dbReference type="ARBA" id="ARBA00022679"/>
    </source>
</evidence>